<evidence type="ECO:0000259" key="15">
    <source>
        <dbReference type="Pfam" id="PF09298"/>
    </source>
</evidence>
<dbReference type="Gene3D" id="2.30.30.230">
    <property type="entry name" value="Fumarylacetoacetase, N-terminal domain"/>
    <property type="match status" value="1"/>
</dbReference>
<feature type="binding site" evidence="12">
    <location>
        <position position="223"/>
    </location>
    <ligand>
        <name>substrate</name>
    </ligand>
</feature>
<dbReference type="SUPFAM" id="SSF63433">
    <property type="entry name" value="Fumarylacetoacetate hydrolase, FAH, N-terminal domain"/>
    <property type="match status" value="1"/>
</dbReference>
<evidence type="ECO:0000256" key="5">
    <source>
        <dbReference type="ARBA" id="ARBA00022723"/>
    </source>
</evidence>
<evidence type="ECO:0000256" key="3">
    <source>
        <dbReference type="ARBA" id="ARBA00004782"/>
    </source>
</evidence>
<keyword evidence="6 16" id="KW-0378">Hydrolase</keyword>
<dbReference type="InterPro" id="IPR011234">
    <property type="entry name" value="Fumarylacetoacetase-like_C"/>
</dbReference>
<feature type="binding site" evidence="12">
    <location>
        <position position="121"/>
    </location>
    <ligand>
        <name>substrate</name>
    </ligand>
</feature>
<feature type="active site" description="Proton acceptor" evidence="11">
    <location>
        <position position="112"/>
    </location>
</feature>
<proteinExistence type="predicted"/>
<keyword evidence="10" id="KW-0585">Phenylalanine catabolism</keyword>
<evidence type="ECO:0000313" key="17">
    <source>
        <dbReference type="Proteomes" id="UP000319213"/>
    </source>
</evidence>
<reference evidence="16 17" key="1">
    <citation type="submission" date="2019-06" db="EMBL/GenBank/DDBJ databases">
        <title>Sequencing the genomes of 1000 actinobacteria strains.</title>
        <authorList>
            <person name="Klenk H.-P."/>
        </authorList>
    </citation>
    <scope>NUCLEOTIDE SEQUENCE [LARGE SCALE GENOMIC DNA]</scope>
    <source>
        <strain evidence="16 17">DSM 43186</strain>
    </source>
</reference>
<dbReference type="UniPathway" id="UPA00139">
    <property type="reaction ID" value="UER00341"/>
</dbReference>
<gene>
    <name evidence="16" type="ORF">FHX40_1588</name>
</gene>
<evidence type="ECO:0000256" key="6">
    <source>
        <dbReference type="ARBA" id="ARBA00022801"/>
    </source>
</evidence>
<evidence type="ECO:0000259" key="14">
    <source>
        <dbReference type="Pfam" id="PF01557"/>
    </source>
</evidence>
<feature type="binding site" evidence="13">
    <location>
        <position position="236"/>
    </location>
    <ligand>
        <name>Mg(2+)</name>
        <dbReference type="ChEBI" id="CHEBI:18420"/>
    </ligand>
</feature>
<name>A0A543IWF9_9ACTN</name>
<feature type="binding site" evidence="13">
    <location>
        <position position="232"/>
    </location>
    <ligand>
        <name>Mg(2+)</name>
        <dbReference type="ChEBI" id="CHEBI:18420"/>
    </ligand>
</feature>
<dbReference type="InterPro" id="IPR036663">
    <property type="entry name" value="Fumarylacetoacetase_C_sf"/>
</dbReference>
<dbReference type="GO" id="GO:0004334">
    <property type="term" value="F:fumarylacetoacetase activity"/>
    <property type="evidence" value="ECO:0007669"/>
    <property type="project" value="UniProtKB-EC"/>
</dbReference>
<keyword evidence="9" id="KW-0828">Tyrosine catabolism</keyword>
<feature type="binding site" evidence="12">
    <location>
        <position position="107"/>
    </location>
    <ligand>
        <name>substrate</name>
    </ligand>
</feature>
<dbReference type="GO" id="GO:0006572">
    <property type="term" value="P:L-tyrosine catabolic process"/>
    <property type="evidence" value="ECO:0007669"/>
    <property type="project" value="UniProtKB-KW"/>
</dbReference>
<dbReference type="GO" id="GO:1902000">
    <property type="term" value="P:homogentisate catabolic process"/>
    <property type="evidence" value="ECO:0007669"/>
    <property type="project" value="TreeGrafter"/>
</dbReference>
<evidence type="ECO:0000256" key="9">
    <source>
        <dbReference type="ARBA" id="ARBA00022878"/>
    </source>
</evidence>
<keyword evidence="8 13" id="KW-0460">Magnesium</keyword>
<comment type="pathway">
    <text evidence="3">Amino-acid degradation; L-phenylalanine degradation; acetoacetate and fumarate from L-phenylalanine: step 6/6.</text>
</comment>
<dbReference type="InterPro" id="IPR005959">
    <property type="entry name" value="Fumarylacetoacetase"/>
</dbReference>
<dbReference type="SUPFAM" id="SSF56529">
    <property type="entry name" value="FAH"/>
    <property type="match status" value="1"/>
</dbReference>
<dbReference type="InterPro" id="IPR036462">
    <property type="entry name" value="Fumarylacetoacetase_N_sf"/>
</dbReference>
<feature type="binding site" evidence="13">
    <location>
        <position position="105"/>
    </location>
    <ligand>
        <name>Ca(2+)</name>
        <dbReference type="ChEBI" id="CHEBI:29108"/>
    </ligand>
</feature>
<dbReference type="GO" id="GO:0006559">
    <property type="term" value="P:L-phenylalanine catabolic process"/>
    <property type="evidence" value="ECO:0007669"/>
    <property type="project" value="UniProtKB-UniPathway"/>
</dbReference>
<organism evidence="16 17">
    <name type="scientific">Thermopolyspora flexuosa</name>
    <dbReference type="NCBI Taxonomy" id="103836"/>
    <lineage>
        <taxon>Bacteria</taxon>
        <taxon>Bacillati</taxon>
        <taxon>Actinomycetota</taxon>
        <taxon>Actinomycetes</taxon>
        <taxon>Streptosporangiales</taxon>
        <taxon>Streptosporangiaceae</taxon>
        <taxon>Thermopolyspora</taxon>
    </lineage>
</organism>
<dbReference type="AlphaFoldDB" id="A0A543IWF9"/>
<evidence type="ECO:0000256" key="13">
    <source>
        <dbReference type="PIRSR" id="PIRSR605959-3"/>
    </source>
</evidence>
<feature type="binding site" evidence="13">
    <location>
        <position position="178"/>
    </location>
    <ligand>
        <name>Ca(2+)</name>
        <dbReference type="ChEBI" id="CHEBI:29108"/>
    </ligand>
</feature>
<keyword evidence="7 13" id="KW-0106">Calcium</keyword>
<feature type="binding site" evidence="13">
    <location>
        <position position="212"/>
    </location>
    <ligand>
        <name>Ca(2+)</name>
        <dbReference type="ChEBI" id="CHEBI:29108"/>
    </ligand>
</feature>
<evidence type="ECO:0000256" key="7">
    <source>
        <dbReference type="ARBA" id="ARBA00022837"/>
    </source>
</evidence>
<dbReference type="RefSeq" id="WP_306465701.1">
    <property type="nucleotide sequence ID" value="NZ_BMPV01000003.1"/>
</dbReference>
<dbReference type="NCBIfam" id="TIGR01266">
    <property type="entry name" value="fum_ac_acetase"/>
    <property type="match status" value="1"/>
</dbReference>
<feature type="binding site" evidence="13">
    <location>
        <position position="212"/>
    </location>
    <ligand>
        <name>Mg(2+)</name>
        <dbReference type="ChEBI" id="CHEBI:18420"/>
    </ligand>
</feature>
<keyword evidence="5 13" id="KW-0479">Metal-binding</keyword>
<dbReference type="PANTHER" id="PTHR43069">
    <property type="entry name" value="FUMARYLACETOACETASE"/>
    <property type="match status" value="1"/>
</dbReference>
<dbReference type="EC" id="3.7.1.2" evidence="4"/>
<dbReference type="GO" id="GO:0046872">
    <property type="term" value="F:metal ion binding"/>
    <property type="evidence" value="ECO:0007669"/>
    <property type="project" value="UniProtKB-KW"/>
</dbReference>
<dbReference type="Gene3D" id="3.90.850.10">
    <property type="entry name" value="Fumarylacetoacetase-like, C-terminal domain"/>
    <property type="match status" value="1"/>
</dbReference>
<dbReference type="EMBL" id="VFPQ01000001">
    <property type="protein sequence ID" value="TQM74902.1"/>
    <property type="molecule type" value="Genomic_DNA"/>
</dbReference>
<evidence type="ECO:0000313" key="16">
    <source>
        <dbReference type="EMBL" id="TQM74902.1"/>
    </source>
</evidence>
<comment type="cofactor">
    <cofactor evidence="1 13">
        <name>Ca(2+)</name>
        <dbReference type="ChEBI" id="CHEBI:29108"/>
    </cofactor>
</comment>
<evidence type="ECO:0000256" key="12">
    <source>
        <dbReference type="PIRSR" id="PIRSR605959-2"/>
    </source>
</evidence>
<dbReference type="InterPro" id="IPR015377">
    <property type="entry name" value="Fumarylacetoacetase_N"/>
</dbReference>
<feature type="binding site" evidence="13">
    <location>
        <position position="180"/>
    </location>
    <ligand>
        <name>Ca(2+)</name>
        <dbReference type="ChEBI" id="CHEBI:29108"/>
    </ligand>
</feature>
<protein>
    <recommendedName>
        <fullName evidence="4">fumarylacetoacetase</fullName>
        <ecNumber evidence="4">3.7.1.2</ecNumber>
    </recommendedName>
</protein>
<feature type="binding site" evidence="12">
    <location>
        <position position="219"/>
    </location>
    <ligand>
        <name>substrate</name>
    </ligand>
</feature>
<dbReference type="Pfam" id="PF09298">
    <property type="entry name" value="FAA_hydrolase_N"/>
    <property type="match status" value="1"/>
</dbReference>
<comment type="caution">
    <text evidence="16">The sequence shown here is derived from an EMBL/GenBank/DDBJ whole genome shotgun (WGS) entry which is preliminary data.</text>
</comment>
<comment type="cofactor">
    <cofactor evidence="2 13">
        <name>Mg(2+)</name>
        <dbReference type="ChEBI" id="CHEBI:18420"/>
    </cofactor>
</comment>
<dbReference type="FunFam" id="3.90.850.10:FF:000011">
    <property type="entry name" value="Fumarylacetoacetase"/>
    <property type="match status" value="1"/>
</dbReference>
<evidence type="ECO:0000256" key="1">
    <source>
        <dbReference type="ARBA" id="ARBA00001913"/>
    </source>
</evidence>
<evidence type="ECO:0000256" key="4">
    <source>
        <dbReference type="ARBA" id="ARBA00012094"/>
    </source>
</evidence>
<feature type="domain" description="Fumarylacetoacetase N-terminal" evidence="15">
    <location>
        <begin position="11"/>
        <end position="97"/>
    </location>
</feature>
<dbReference type="Proteomes" id="UP000319213">
    <property type="component" value="Unassembled WGS sequence"/>
</dbReference>
<evidence type="ECO:0000256" key="10">
    <source>
        <dbReference type="ARBA" id="ARBA00023232"/>
    </source>
</evidence>
<dbReference type="PANTHER" id="PTHR43069:SF2">
    <property type="entry name" value="FUMARYLACETOACETASE"/>
    <property type="match status" value="1"/>
</dbReference>
<evidence type="ECO:0000256" key="2">
    <source>
        <dbReference type="ARBA" id="ARBA00001946"/>
    </source>
</evidence>
<dbReference type="Pfam" id="PF01557">
    <property type="entry name" value="FAA_hydrolase"/>
    <property type="match status" value="1"/>
</dbReference>
<feature type="binding site" evidence="12">
    <location>
        <position position="323"/>
    </location>
    <ligand>
        <name>substrate</name>
    </ligand>
</feature>
<evidence type="ECO:0000256" key="11">
    <source>
        <dbReference type="PIRSR" id="PIRSR605959-1"/>
    </source>
</evidence>
<feature type="domain" description="Fumarylacetoacetase-like C-terminal" evidence="14">
    <location>
        <begin position="104"/>
        <end position="386"/>
    </location>
</feature>
<evidence type="ECO:0000256" key="8">
    <source>
        <dbReference type="ARBA" id="ARBA00022842"/>
    </source>
</evidence>
<accession>A0A543IWF9</accession>
<keyword evidence="17" id="KW-1185">Reference proteome</keyword>
<sequence>MSEDSDFPIDNLPYGVFSTPGTGRRVGVAIGRWVLDLGAVLDDPDFRTPSLNAHLSRGPERWAQVRARLVELLTDERRRPLVEPYLVPLDRVTLHLPFEVADYVDFYASEHHAANLGRMLRPGQDPLPPNWRHLPLGYHGRAGTVVVSGTPVIRPCGQRMEHGAPGPVDGPSRRLDVEVELGFVVGVPTAPGESVPTRRFDRHVFGVVLLNDWSARDLQAWEYVPLGPFLGKSFATSISPWVVPMAALGAARVPGPPQSPEPIGYLREEPHWSLDITFELELNGEVVSRPPFAQMYWSPAQLLAHLTANGATLRTGDLYASGTVSGPNPGEAGSLIELTWGGTRPLRLRDGSSRAFLEDGDVVTIRASAPSASGGRIGFGELTGTVLPAVSRPER</sequence>